<dbReference type="PIRSF" id="PIRSF018953">
    <property type="entry name" value="UCP018953"/>
    <property type="match status" value="1"/>
</dbReference>
<dbReference type="InterPro" id="IPR013702">
    <property type="entry name" value="FIST_domain_N"/>
</dbReference>
<feature type="domain" description="FIST C-domain" evidence="7">
    <location>
        <begin position="226"/>
        <end position="371"/>
    </location>
</feature>
<dbReference type="InterPro" id="IPR016741">
    <property type="entry name" value="UCP018953"/>
</dbReference>
<feature type="domain" description="FIST" evidence="6">
    <location>
        <begin position="36"/>
        <end position="225"/>
    </location>
</feature>
<keyword evidence="5" id="KW-0472">Membrane</keyword>
<comment type="caution">
    <text evidence="8">The sequence shown here is derived from an EMBL/GenBank/DDBJ whole genome shotgun (WGS) entry which is preliminary data.</text>
</comment>
<sequence>MKCVSALSTARSASTAFHQILERLDAEPGSDADPDPADLTLIFSSRHHAAVLGKLSQAFLEQGRTRHVLGCTGESIVGDEQEVENKPALAVWSLHHSAAEIQAVRFDPGGGSLRQSLASLEKPSESTLILLADPFTFGVNDLLKIANEDLVGLKILGGMASAGNEPGSNRLLLDGEAFTDGAVALRISGPIAVRTVVSQGCRPIGRTLLVTKAEQNIIRELGRRPALEALREIFRDLPEEDVDKVKEGLHIGRVINEYQESFHRGDFLVRNVVGAEESGAIQINDLIRVGQTVQFHVRDAETADEDLRESLARRPKGDEGGTVPVGALLFSCNGRGTRLFDVPNHDVATIREVLGPIPVAGFFAMGELGPIGGQNFMHGFTASVAVFEQPVA</sequence>
<protein>
    <submittedName>
        <fullName evidence="8">FIST N-terminal domain-containing protein</fullName>
    </submittedName>
</protein>
<evidence type="ECO:0000259" key="7">
    <source>
        <dbReference type="SMART" id="SM01204"/>
    </source>
</evidence>
<evidence type="ECO:0000256" key="1">
    <source>
        <dbReference type="ARBA" id="ARBA00004651"/>
    </source>
</evidence>
<evidence type="ECO:0000256" key="5">
    <source>
        <dbReference type="ARBA" id="ARBA00023136"/>
    </source>
</evidence>
<dbReference type="Proteomes" id="UP001216907">
    <property type="component" value="Unassembled WGS sequence"/>
</dbReference>
<organism evidence="8 9">
    <name type="scientific">Paludisphaera mucosa</name>
    <dbReference type="NCBI Taxonomy" id="3030827"/>
    <lineage>
        <taxon>Bacteria</taxon>
        <taxon>Pseudomonadati</taxon>
        <taxon>Planctomycetota</taxon>
        <taxon>Planctomycetia</taxon>
        <taxon>Isosphaerales</taxon>
        <taxon>Isosphaeraceae</taxon>
        <taxon>Paludisphaera</taxon>
    </lineage>
</organism>
<evidence type="ECO:0000313" key="9">
    <source>
        <dbReference type="Proteomes" id="UP001216907"/>
    </source>
</evidence>
<dbReference type="SMART" id="SM01204">
    <property type="entry name" value="FIST_C"/>
    <property type="match status" value="1"/>
</dbReference>
<evidence type="ECO:0000259" key="6">
    <source>
        <dbReference type="SMART" id="SM00897"/>
    </source>
</evidence>
<keyword evidence="4" id="KW-1133">Transmembrane helix</keyword>
<accession>A0ABT6FG13</accession>
<reference evidence="8 9" key="1">
    <citation type="submission" date="2023-03" db="EMBL/GenBank/DDBJ databases">
        <title>Paludisphaera mucosa sp. nov. a novel planctomycete from northern fen.</title>
        <authorList>
            <person name="Ivanova A."/>
        </authorList>
    </citation>
    <scope>NUCLEOTIDE SEQUENCE [LARGE SCALE GENOMIC DNA]</scope>
    <source>
        <strain evidence="8 9">Pla2</strain>
    </source>
</reference>
<name>A0ABT6FG13_9BACT</name>
<dbReference type="PANTHER" id="PTHR14939">
    <property type="entry name" value="F-BOX ONLY PROTEIN 22"/>
    <property type="match status" value="1"/>
</dbReference>
<evidence type="ECO:0000256" key="2">
    <source>
        <dbReference type="ARBA" id="ARBA00022475"/>
    </source>
</evidence>
<evidence type="ECO:0000313" key="8">
    <source>
        <dbReference type="EMBL" id="MDG3006325.1"/>
    </source>
</evidence>
<gene>
    <name evidence="8" type="ORF">PZE19_21350</name>
</gene>
<keyword evidence="3" id="KW-0812">Transmembrane</keyword>
<dbReference type="InterPro" id="IPR019494">
    <property type="entry name" value="FIST_C"/>
</dbReference>
<keyword evidence="2" id="KW-1003">Cell membrane</keyword>
<dbReference type="RefSeq" id="WP_277862625.1">
    <property type="nucleotide sequence ID" value="NZ_JARRAG010000002.1"/>
</dbReference>
<evidence type="ECO:0000256" key="3">
    <source>
        <dbReference type="ARBA" id="ARBA00022692"/>
    </source>
</evidence>
<dbReference type="EMBL" id="JARRAG010000002">
    <property type="protein sequence ID" value="MDG3006325.1"/>
    <property type="molecule type" value="Genomic_DNA"/>
</dbReference>
<comment type="subcellular location">
    <subcellularLocation>
        <location evidence="1">Cell membrane</location>
        <topology evidence="1">Multi-pass membrane protein</topology>
    </subcellularLocation>
</comment>
<dbReference type="Pfam" id="PF08495">
    <property type="entry name" value="FIST"/>
    <property type="match status" value="1"/>
</dbReference>
<dbReference type="SMART" id="SM00897">
    <property type="entry name" value="FIST"/>
    <property type="match status" value="1"/>
</dbReference>
<proteinExistence type="predicted"/>
<dbReference type="PANTHER" id="PTHR14939:SF5">
    <property type="entry name" value="F-BOX ONLY PROTEIN 22"/>
    <property type="match status" value="1"/>
</dbReference>
<evidence type="ECO:0000256" key="4">
    <source>
        <dbReference type="ARBA" id="ARBA00022989"/>
    </source>
</evidence>
<keyword evidence="9" id="KW-1185">Reference proteome</keyword>
<dbReference type="Pfam" id="PF10442">
    <property type="entry name" value="FIST_C"/>
    <property type="match status" value="1"/>
</dbReference>